<dbReference type="AlphaFoldDB" id="A0AAC8VH45"/>
<organism evidence="2 3">
    <name type="scientific">Piscirickettsia salmonis</name>
    <dbReference type="NCBI Taxonomy" id="1238"/>
    <lineage>
        <taxon>Bacteria</taxon>
        <taxon>Pseudomonadati</taxon>
        <taxon>Pseudomonadota</taxon>
        <taxon>Gammaproteobacteria</taxon>
        <taxon>Thiotrichales</taxon>
        <taxon>Piscirickettsiaceae</taxon>
        <taxon>Piscirickettsia</taxon>
    </lineage>
</organism>
<feature type="chain" id="PRO_5042034047" evidence="1">
    <location>
        <begin position="22"/>
        <end position="154"/>
    </location>
</feature>
<name>A0AAC8VH45_PISSA</name>
<sequence>MKKYVLAALLPVSLLPLSSFAHTHDEHANFNVGVDVVRPISLYVYDVNYGNQVAPAPGQSPVTYHKEGWLKLSGDEGKVIHLSLDKVKKKETSNAKVVFYAYFNEGLYGYKKSKNVILPSYKTYRTSFQTEIKIKPGAHPGYHAVNYQITASYL</sequence>
<gene>
    <name evidence="2" type="ORF">KU39_1266</name>
</gene>
<dbReference type="RefSeq" id="WP_048875981.1">
    <property type="nucleotide sequence ID" value="NZ_CP012508.1"/>
</dbReference>
<evidence type="ECO:0000256" key="1">
    <source>
        <dbReference type="SAM" id="SignalP"/>
    </source>
</evidence>
<evidence type="ECO:0000313" key="3">
    <source>
        <dbReference type="Proteomes" id="UP000029558"/>
    </source>
</evidence>
<dbReference type="EMBL" id="CP012508">
    <property type="protein sequence ID" value="ALB22448.1"/>
    <property type="molecule type" value="Genomic_DNA"/>
</dbReference>
<protein>
    <submittedName>
        <fullName evidence="2">Peptidylprolyl isomerase</fullName>
    </submittedName>
</protein>
<feature type="signal peptide" evidence="1">
    <location>
        <begin position="1"/>
        <end position="21"/>
    </location>
</feature>
<dbReference type="GO" id="GO:0016853">
    <property type="term" value="F:isomerase activity"/>
    <property type="evidence" value="ECO:0007669"/>
    <property type="project" value="UniProtKB-KW"/>
</dbReference>
<keyword evidence="2" id="KW-0413">Isomerase</keyword>
<dbReference type="Proteomes" id="UP000029558">
    <property type="component" value="Chromosome"/>
</dbReference>
<proteinExistence type="predicted"/>
<reference evidence="2 3" key="1">
    <citation type="journal article" date="2014" name="Genome Announc.">
        <title>Comparative Genome Analysis of Two Isolates of the Fish Pathogen Piscirickettsia salmonis from Different Hosts Reveals Major Differences in Virulence-Associated Secretion Systems.</title>
        <authorList>
            <person name="Bohle H."/>
            <person name="Henriquez P."/>
            <person name="Grothusen H."/>
            <person name="Navas E."/>
            <person name="Sandoval A."/>
            <person name="Bustamante F."/>
            <person name="Bustos P."/>
            <person name="Mancilla M."/>
        </authorList>
    </citation>
    <scope>NUCLEOTIDE SEQUENCE [LARGE SCALE GENOMIC DNA]</scope>
    <source>
        <strain evidence="3">B1-32597</strain>
    </source>
</reference>
<accession>A0AAC8VH45</accession>
<keyword evidence="1" id="KW-0732">Signal</keyword>
<evidence type="ECO:0000313" key="2">
    <source>
        <dbReference type="EMBL" id="ALB22448.1"/>
    </source>
</evidence>